<keyword evidence="3" id="KW-1185">Reference proteome</keyword>
<comment type="caution">
    <text evidence="2">The sequence shown here is derived from an EMBL/GenBank/DDBJ whole genome shotgun (WGS) entry which is preliminary data.</text>
</comment>
<dbReference type="Gene3D" id="1.20.5.340">
    <property type="match status" value="1"/>
</dbReference>
<accession>A0ABX9S4Z0</accession>
<dbReference type="GeneID" id="66904304"/>
<dbReference type="RefSeq" id="WP_120816688.1">
    <property type="nucleotide sequence ID" value="NZ_RBIZ01000003.1"/>
</dbReference>
<name>A0ABX9S4Z0_9ENTR</name>
<evidence type="ECO:0000313" key="2">
    <source>
        <dbReference type="EMBL" id="RKR65542.1"/>
    </source>
</evidence>
<dbReference type="Gene3D" id="6.10.140.940">
    <property type="match status" value="1"/>
</dbReference>
<evidence type="ECO:0000256" key="1">
    <source>
        <dbReference type="SAM" id="Coils"/>
    </source>
</evidence>
<reference evidence="2 3" key="1">
    <citation type="submission" date="2018-10" db="EMBL/GenBank/DDBJ databases">
        <title>Genomic Encyclopedia of Type Strains, Phase IV (KMG-IV): sequencing the most valuable type-strain genomes for metagenomic binning, comparative biology and taxonomic classification.</title>
        <authorList>
            <person name="Goeker M."/>
        </authorList>
    </citation>
    <scope>NUCLEOTIDE SEQUENCE [LARGE SCALE GENOMIC DNA]</scope>
    <source>
        <strain evidence="2 3">DSM 5079</strain>
    </source>
</reference>
<feature type="coiled-coil region" evidence="1">
    <location>
        <begin position="62"/>
        <end position="89"/>
    </location>
</feature>
<keyword evidence="1" id="KW-0175">Coiled coil</keyword>
<proteinExistence type="predicted"/>
<sequence>MADDSLKDPVVVRAIGINASSLPRGLNPAYEQYILSQVVDFTNIAGKANDAGQGAYDAQVKNAEQDVELADHEARIQQLRIEVDGHEVRITANTAAISALDVRLTTAEGEIVTIQSDLTALTGRVSTAETDIDNLQADYVSKSVTTSQSLASPLNVATSYSVGATKVIGSRNTGWTASTGTASKSGINGGTTYTVGATYSQAEVQAIATGLQQVRQLTVALQNALGATSGHGLIDS</sequence>
<organism evidence="2 3">
    <name type="scientific">Yokenella regensburgei</name>
    <dbReference type="NCBI Taxonomy" id="158877"/>
    <lineage>
        <taxon>Bacteria</taxon>
        <taxon>Pseudomonadati</taxon>
        <taxon>Pseudomonadota</taxon>
        <taxon>Gammaproteobacteria</taxon>
        <taxon>Enterobacterales</taxon>
        <taxon>Enterobacteriaceae</taxon>
        <taxon>Yokenella</taxon>
    </lineage>
</organism>
<dbReference type="EMBL" id="RBIZ01000003">
    <property type="protein sequence ID" value="RKR65542.1"/>
    <property type="molecule type" value="Genomic_DNA"/>
</dbReference>
<dbReference type="Proteomes" id="UP000267341">
    <property type="component" value="Unassembled WGS sequence"/>
</dbReference>
<evidence type="ECO:0000313" key="3">
    <source>
        <dbReference type="Proteomes" id="UP000267341"/>
    </source>
</evidence>
<gene>
    <name evidence="2" type="ORF">C7387_2287</name>
</gene>
<dbReference type="SUPFAM" id="SSF57997">
    <property type="entry name" value="Tropomyosin"/>
    <property type="match status" value="1"/>
</dbReference>
<protein>
    <submittedName>
        <fullName evidence="2">Envelope-penetrating protein gp26</fullName>
    </submittedName>
</protein>